<proteinExistence type="predicted"/>
<accession>U5D4J5</accession>
<dbReference type="AlphaFoldDB" id="U5D4J5"/>
<dbReference type="Gramene" id="ERN16347">
    <property type="protein sequence ID" value="ERN16347"/>
    <property type="gene ID" value="AMTR_s00182p00053390"/>
</dbReference>
<keyword evidence="2" id="KW-1185">Reference proteome</keyword>
<dbReference type="EMBL" id="KI392466">
    <property type="protein sequence ID" value="ERN16347.1"/>
    <property type="molecule type" value="Genomic_DNA"/>
</dbReference>
<gene>
    <name evidence="1" type="ORF">AMTR_s00182p00053390</name>
</gene>
<dbReference type="Proteomes" id="UP000017836">
    <property type="component" value="Unassembled WGS sequence"/>
</dbReference>
<dbReference type="HOGENOM" id="CLU_2625310_0_0_1"/>
<sequence>MLDGERSEWILLVTDLGPSGTCLANAVVARAMLQSLKLLGAIRIKVQVEGDSLNAIRRCRWSRGDWRPVWAVTPSIRS</sequence>
<name>U5D4J5_AMBTC</name>
<organism evidence="1 2">
    <name type="scientific">Amborella trichopoda</name>
    <dbReference type="NCBI Taxonomy" id="13333"/>
    <lineage>
        <taxon>Eukaryota</taxon>
        <taxon>Viridiplantae</taxon>
        <taxon>Streptophyta</taxon>
        <taxon>Embryophyta</taxon>
        <taxon>Tracheophyta</taxon>
        <taxon>Spermatophyta</taxon>
        <taxon>Magnoliopsida</taxon>
        <taxon>Amborellales</taxon>
        <taxon>Amborellaceae</taxon>
        <taxon>Amborella</taxon>
    </lineage>
</organism>
<protein>
    <submittedName>
        <fullName evidence="1">Uncharacterized protein</fullName>
    </submittedName>
</protein>
<evidence type="ECO:0000313" key="1">
    <source>
        <dbReference type="EMBL" id="ERN16347.1"/>
    </source>
</evidence>
<evidence type="ECO:0000313" key="2">
    <source>
        <dbReference type="Proteomes" id="UP000017836"/>
    </source>
</evidence>
<reference evidence="2" key="1">
    <citation type="journal article" date="2013" name="Science">
        <title>The Amborella genome and the evolution of flowering plants.</title>
        <authorList>
            <consortium name="Amborella Genome Project"/>
        </authorList>
    </citation>
    <scope>NUCLEOTIDE SEQUENCE [LARGE SCALE GENOMIC DNA]</scope>
</reference>